<evidence type="ECO:0000256" key="5">
    <source>
        <dbReference type="SAM" id="Phobius"/>
    </source>
</evidence>
<dbReference type="InterPro" id="IPR004481">
    <property type="entry name" value="K/Na/Ca-exchanger"/>
</dbReference>
<keyword evidence="3 5" id="KW-1133">Transmembrane helix</keyword>
<comment type="subcellular location">
    <subcellularLocation>
        <location evidence="1">Membrane</location>
        <topology evidence="1">Multi-pass membrane protein</topology>
    </subcellularLocation>
</comment>
<feature type="transmembrane region" description="Helical" evidence="5">
    <location>
        <begin position="135"/>
        <end position="152"/>
    </location>
</feature>
<evidence type="ECO:0000256" key="1">
    <source>
        <dbReference type="ARBA" id="ARBA00004141"/>
    </source>
</evidence>
<dbReference type="InterPro" id="IPR044880">
    <property type="entry name" value="NCX_ion-bd_dom_sf"/>
</dbReference>
<reference evidence="7 8" key="1">
    <citation type="submission" date="2018-07" db="EMBL/GenBank/DDBJ databases">
        <title>Genome sequences of Haloplanus sp. CBA1113.</title>
        <authorList>
            <person name="Kim Y.B."/>
            <person name="Roh S.W."/>
        </authorList>
    </citation>
    <scope>NUCLEOTIDE SEQUENCE [LARGE SCALE GENOMIC DNA]</scope>
    <source>
        <strain evidence="7 8">CBA1113</strain>
    </source>
</reference>
<feature type="transmembrane region" description="Helical" evidence="5">
    <location>
        <begin position="182"/>
        <end position="203"/>
    </location>
</feature>
<sequence>MVQGGPAVQLGVIAASVLGLWIGARALVDAVVRLARRFGLSDHTIGLTVVAMGTSTPELVVSVDSALKGLGNIAVANVLGSNVYNLAFILGVISLIRVIPIAEGLVHRDGGALLASTLAAGLVVADLTVTRLEGGLLAGLFVVYTAYLLRTARSTASTTPGTGVEAVTTAATERLAFRGRDAALLVGGLALVLVSGDYMVAAASELARAAGVSEWMIGGTIVAAGTSTPEFVVSLVALRRGSLGVSVGNVVGSNVYNVTGILGVSALVRPLVVSGTALETLAWLAAVTVLMVAALWTKRQLSRIEGALLAGSELCRWVLSLLRVFG</sequence>
<feature type="domain" description="Sodium/calcium exchanger membrane region" evidence="6">
    <location>
        <begin position="183"/>
        <end position="310"/>
    </location>
</feature>
<proteinExistence type="predicted"/>
<feature type="domain" description="Sodium/calcium exchanger membrane region" evidence="6">
    <location>
        <begin position="10"/>
        <end position="149"/>
    </location>
</feature>
<evidence type="ECO:0000313" key="7">
    <source>
        <dbReference type="EMBL" id="AXG06142.1"/>
    </source>
</evidence>
<keyword evidence="8" id="KW-1185">Reference proteome</keyword>
<dbReference type="PANTHER" id="PTHR10846:SF8">
    <property type="entry name" value="INNER MEMBRANE PROTEIN YRBG"/>
    <property type="match status" value="1"/>
</dbReference>
<dbReference type="Gene3D" id="1.20.1420.30">
    <property type="entry name" value="NCX, central ion-binding region"/>
    <property type="match status" value="2"/>
</dbReference>
<dbReference type="Proteomes" id="UP000253273">
    <property type="component" value="Chromosome"/>
</dbReference>
<dbReference type="GeneID" id="37283042"/>
<dbReference type="RefSeq" id="WP_114585285.1">
    <property type="nucleotide sequence ID" value="NZ_CP031150.1"/>
</dbReference>
<dbReference type="AlphaFoldDB" id="A0A345E1S0"/>
<dbReference type="Pfam" id="PF01699">
    <property type="entry name" value="Na_Ca_ex"/>
    <property type="match status" value="2"/>
</dbReference>
<dbReference type="PANTHER" id="PTHR10846">
    <property type="entry name" value="SODIUM/POTASSIUM/CALCIUM EXCHANGER"/>
    <property type="match status" value="1"/>
</dbReference>
<feature type="transmembrane region" description="Helical" evidence="5">
    <location>
        <begin position="83"/>
        <end position="99"/>
    </location>
</feature>
<accession>A0A345E1S0</accession>
<feature type="transmembrane region" description="Helical" evidence="5">
    <location>
        <begin position="250"/>
        <end position="268"/>
    </location>
</feature>
<dbReference type="GO" id="GO:0005886">
    <property type="term" value="C:plasma membrane"/>
    <property type="evidence" value="ECO:0007669"/>
    <property type="project" value="TreeGrafter"/>
</dbReference>
<dbReference type="GO" id="GO:0005262">
    <property type="term" value="F:calcium channel activity"/>
    <property type="evidence" value="ECO:0007669"/>
    <property type="project" value="TreeGrafter"/>
</dbReference>
<evidence type="ECO:0000313" key="8">
    <source>
        <dbReference type="Proteomes" id="UP000253273"/>
    </source>
</evidence>
<evidence type="ECO:0000256" key="3">
    <source>
        <dbReference type="ARBA" id="ARBA00022989"/>
    </source>
</evidence>
<feature type="transmembrane region" description="Helical" evidence="5">
    <location>
        <begin position="280"/>
        <end position="297"/>
    </location>
</feature>
<dbReference type="KEGG" id="haj:DU500_06615"/>
<evidence type="ECO:0000259" key="6">
    <source>
        <dbReference type="Pfam" id="PF01699"/>
    </source>
</evidence>
<dbReference type="GO" id="GO:0006874">
    <property type="term" value="P:intracellular calcium ion homeostasis"/>
    <property type="evidence" value="ECO:0007669"/>
    <property type="project" value="TreeGrafter"/>
</dbReference>
<organism evidence="7 8">
    <name type="scientific">Haloplanus rubicundus</name>
    <dbReference type="NCBI Taxonomy" id="1547898"/>
    <lineage>
        <taxon>Archaea</taxon>
        <taxon>Methanobacteriati</taxon>
        <taxon>Methanobacteriota</taxon>
        <taxon>Stenosarchaea group</taxon>
        <taxon>Halobacteria</taxon>
        <taxon>Halobacteriales</taxon>
        <taxon>Haloferacaceae</taxon>
        <taxon>Haloplanus</taxon>
    </lineage>
</organism>
<evidence type="ECO:0000256" key="2">
    <source>
        <dbReference type="ARBA" id="ARBA00022692"/>
    </source>
</evidence>
<keyword evidence="4 5" id="KW-0472">Membrane</keyword>
<gene>
    <name evidence="7" type="ORF">DU500_06615</name>
</gene>
<keyword evidence="2 5" id="KW-0812">Transmembrane</keyword>
<dbReference type="OrthoDB" id="142185at2157"/>
<dbReference type="GO" id="GO:0008273">
    <property type="term" value="F:calcium, potassium:sodium antiporter activity"/>
    <property type="evidence" value="ECO:0007669"/>
    <property type="project" value="TreeGrafter"/>
</dbReference>
<feature type="transmembrane region" description="Helical" evidence="5">
    <location>
        <begin position="215"/>
        <end position="238"/>
    </location>
</feature>
<dbReference type="EMBL" id="CP031150">
    <property type="protein sequence ID" value="AXG06142.1"/>
    <property type="molecule type" value="Genomic_DNA"/>
</dbReference>
<dbReference type="NCBIfam" id="TIGR00367">
    <property type="entry name" value="calcium/sodium antiporter"/>
    <property type="match status" value="1"/>
</dbReference>
<evidence type="ECO:0000256" key="4">
    <source>
        <dbReference type="ARBA" id="ARBA00023136"/>
    </source>
</evidence>
<dbReference type="InterPro" id="IPR004837">
    <property type="entry name" value="NaCa_Exmemb"/>
</dbReference>
<name>A0A345E1S0_9EURY</name>
<feature type="transmembrane region" description="Helical" evidence="5">
    <location>
        <begin position="12"/>
        <end position="32"/>
    </location>
</feature>
<protein>
    <submittedName>
        <fullName evidence="7">Sodium:calcium antiporter</fullName>
    </submittedName>
</protein>